<sequence length="170" mass="19395">MKRMKKTLTHREKKVMVALLRFPELTNSSLAGKLGLSVSTVSAIKNRLLEEGYLVQKAWVNLQALGCKYLGAIHFKVNPLSSAAHRKAAKAKILEILKPIVASFEETESTHFAHFRDYREFHNKLTELKAFLGGFPYLLEDPKCALIILDETRFSRFDFADLTEKLLDEK</sequence>
<reference evidence="3" key="1">
    <citation type="journal article" date="2020" name="bioRxiv">
        <title>A rank-normalized archaeal taxonomy based on genome phylogeny resolves widespread incomplete and uneven classifications.</title>
        <authorList>
            <person name="Rinke C."/>
            <person name="Chuvochina M."/>
            <person name="Mussig A.J."/>
            <person name="Chaumeil P.-A."/>
            <person name="Waite D.W."/>
            <person name="Whitman W.B."/>
            <person name="Parks D.H."/>
            <person name="Hugenholtz P."/>
        </authorList>
    </citation>
    <scope>NUCLEOTIDE SEQUENCE [LARGE SCALE GENOMIC DNA]</scope>
</reference>
<evidence type="ECO:0000313" key="2">
    <source>
        <dbReference type="EMBL" id="MBS3063489.1"/>
    </source>
</evidence>
<dbReference type="EMBL" id="DUGH01000149">
    <property type="protein sequence ID" value="HIH16989.1"/>
    <property type="molecule type" value="Genomic_DNA"/>
</dbReference>
<dbReference type="InterPro" id="IPR036390">
    <property type="entry name" value="WH_DNA-bd_sf"/>
</dbReference>
<organism evidence="1 3">
    <name type="scientific">Candidatus Iainarchaeum sp</name>
    <dbReference type="NCBI Taxonomy" id="3101447"/>
    <lineage>
        <taxon>Archaea</taxon>
        <taxon>Candidatus Iainarchaeota</taxon>
        <taxon>Candidatus Iainarchaeia</taxon>
        <taxon>Candidatus Iainarchaeales</taxon>
        <taxon>Candidatus Iainarchaeaceae</taxon>
        <taxon>Candidatus Iainarchaeum</taxon>
    </lineage>
</organism>
<evidence type="ECO:0000313" key="3">
    <source>
        <dbReference type="Proteomes" id="UP000564964"/>
    </source>
</evidence>
<dbReference type="Proteomes" id="UP000564964">
    <property type="component" value="Unassembled WGS sequence"/>
</dbReference>
<dbReference type="SUPFAM" id="SSF46785">
    <property type="entry name" value="Winged helix' DNA-binding domain"/>
    <property type="match status" value="1"/>
</dbReference>
<dbReference type="Proteomes" id="UP000678237">
    <property type="component" value="Unassembled WGS sequence"/>
</dbReference>
<evidence type="ECO:0000313" key="1">
    <source>
        <dbReference type="EMBL" id="HIH16989.1"/>
    </source>
</evidence>
<dbReference type="EMBL" id="JAGVWE010000005">
    <property type="protein sequence ID" value="MBS3063489.1"/>
    <property type="molecule type" value="Genomic_DNA"/>
</dbReference>
<protein>
    <submittedName>
        <fullName evidence="1">Winged helix-turn-helix domain-containing protein</fullName>
    </submittedName>
</protein>
<comment type="caution">
    <text evidence="1">The sequence shown here is derived from an EMBL/GenBank/DDBJ whole genome shotgun (WGS) entry which is preliminary data.</text>
</comment>
<dbReference type="Pfam" id="PF13412">
    <property type="entry name" value="HTH_24"/>
    <property type="match status" value="1"/>
</dbReference>
<proteinExistence type="predicted"/>
<dbReference type="Gene3D" id="1.10.10.10">
    <property type="entry name" value="Winged helix-like DNA-binding domain superfamily/Winged helix DNA-binding domain"/>
    <property type="match status" value="1"/>
</dbReference>
<name>A0A7J4JK71_9ARCH</name>
<gene>
    <name evidence="1" type="ORF">HA252_06305</name>
    <name evidence="2" type="ORF">J4203_06515</name>
</gene>
<dbReference type="AlphaFoldDB" id="A0A7J4JK71"/>
<dbReference type="InterPro" id="IPR036388">
    <property type="entry name" value="WH-like_DNA-bd_sf"/>
</dbReference>
<reference evidence="2" key="3">
    <citation type="submission" date="2021-05" db="EMBL/GenBank/DDBJ databases">
        <title>Protein family content uncovers lineage relationships and bacterial pathway maintenance mechanisms in DPANN archaea.</title>
        <authorList>
            <person name="Castelle C.J."/>
            <person name="Meheust R."/>
            <person name="Jaffe A.L."/>
            <person name="Seitz K."/>
            <person name="Gong X."/>
            <person name="Baker B.J."/>
            <person name="Banfield J.F."/>
        </authorList>
    </citation>
    <scope>NUCLEOTIDE SEQUENCE</scope>
    <source>
        <strain evidence="2">RIFCSPLOWO2_01_FULL_58_19</strain>
    </source>
</reference>
<accession>A0A7J4JK71</accession>
<reference evidence="2" key="2">
    <citation type="submission" date="2021-03" db="EMBL/GenBank/DDBJ databases">
        <authorList>
            <person name="Jaffe A."/>
        </authorList>
    </citation>
    <scope>NUCLEOTIDE SEQUENCE</scope>
    <source>
        <strain evidence="2">RIFCSPLOWO2_01_FULL_58_19</strain>
    </source>
</reference>